<evidence type="ECO:0000313" key="2">
    <source>
        <dbReference type="Proteomes" id="UP000530412"/>
    </source>
</evidence>
<dbReference type="NCBIfam" id="NF033521">
    <property type="entry name" value="lasso_leader_L3"/>
    <property type="match status" value="1"/>
</dbReference>
<dbReference type="EMBL" id="JACJIE010000001">
    <property type="protein sequence ID" value="MBA8942576.1"/>
    <property type="molecule type" value="Genomic_DNA"/>
</dbReference>
<dbReference type="AlphaFoldDB" id="A0AA40S9T4"/>
<reference evidence="1 2" key="1">
    <citation type="submission" date="2020-08" db="EMBL/GenBank/DDBJ databases">
        <title>Genomic Encyclopedia of Type Strains, Phase III (KMG-III): the genomes of soil and plant-associated and newly described type strains.</title>
        <authorList>
            <person name="Whitman W."/>
        </authorList>
    </citation>
    <scope>NUCLEOTIDE SEQUENCE [LARGE SCALE GENOMIC DNA]</scope>
    <source>
        <strain evidence="1 2">CECT 3271</strain>
    </source>
</reference>
<evidence type="ECO:0000313" key="1">
    <source>
        <dbReference type="EMBL" id="MBA8942576.1"/>
    </source>
</evidence>
<protein>
    <recommendedName>
        <fullName evidence="3">Lasso RiPP family leader peptide-containing protein</fullName>
    </recommendedName>
</protein>
<comment type="caution">
    <text evidence="1">The sequence shown here is derived from an EMBL/GenBank/DDBJ whole genome shotgun (WGS) entry which is preliminary data.</text>
</comment>
<evidence type="ECO:0008006" key="3">
    <source>
        <dbReference type="Google" id="ProtNLM"/>
    </source>
</evidence>
<sequence length="40" mass="4576">MALYDEYETPELVEVGEFSELTLGWDNQCVDWYGGGAWVC</sequence>
<gene>
    <name evidence="1" type="ORF">FHS33_000965</name>
</gene>
<accession>A0AA40S9T4</accession>
<proteinExistence type="predicted"/>
<dbReference type="RefSeq" id="WP_142192492.1">
    <property type="nucleotide sequence ID" value="NZ_BMSU01000013.1"/>
</dbReference>
<organism evidence="1 2">
    <name type="scientific">Streptomyces calvus</name>
    <dbReference type="NCBI Taxonomy" id="67282"/>
    <lineage>
        <taxon>Bacteria</taxon>
        <taxon>Bacillati</taxon>
        <taxon>Actinomycetota</taxon>
        <taxon>Actinomycetes</taxon>
        <taxon>Kitasatosporales</taxon>
        <taxon>Streptomycetaceae</taxon>
        <taxon>Streptomyces</taxon>
    </lineage>
</organism>
<name>A0AA40S9T4_9ACTN</name>
<dbReference type="Proteomes" id="UP000530412">
    <property type="component" value="Unassembled WGS sequence"/>
</dbReference>